<dbReference type="InterPro" id="IPR004839">
    <property type="entry name" value="Aminotransferase_I/II_large"/>
</dbReference>
<protein>
    <recommendedName>
        <fullName evidence="4">Aminotransferase class I/classII large domain-containing protein</fullName>
    </recommendedName>
</protein>
<gene>
    <name evidence="5" type="ORF">METZ01_LOCUS432377</name>
</gene>
<dbReference type="EMBL" id="UINC01173755">
    <property type="protein sequence ID" value="SVD79523.1"/>
    <property type="molecule type" value="Genomic_DNA"/>
</dbReference>
<organism evidence="5">
    <name type="scientific">marine metagenome</name>
    <dbReference type="NCBI Taxonomy" id="408172"/>
    <lineage>
        <taxon>unclassified sequences</taxon>
        <taxon>metagenomes</taxon>
        <taxon>ecological metagenomes</taxon>
    </lineage>
</organism>
<dbReference type="Gene3D" id="3.40.640.10">
    <property type="entry name" value="Type I PLP-dependent aspartate aminotransferase-like (Major domain)"/>
    <property type="match status" value="1"/>
</dbReference>
<name>A0A382Y8D8_9ZZZZ</name>
<dbReference type="InterPro" id="IPR050106">
    <property type="entry name" value="HistidinolP_aminotransfase"/>
</dbReference>
<evidence type="ECO:0000259" key="4">
    <source>
        <dbReference type="Pfam" id="PF00155"/>
    </source>
</evidence>
<dbReference type="Gene3D" id="3.90.1150.10">
    <property type="entry name" value="Aspartate Aminotransferase, domain 1"/>
    <property type="match status" value="1"/>
</dbReference>
<dbReference type="CDD" id="cd00609">
    <property type="entry name" value="AAT_like"/>
    <property type="match status" value="1"/>
</dbReference>
<evidence type="ECO:0000313" key="5">
    <source>
        <dbReference type="EMBL" id="SVD79523.1"/>
    </source>
</evidence>
<sequence length="203" mass="23529">DNPTGTYFTKKQFDEFILFVPDRVLVILDEAYYEYAKDIKDYPDSMIYRYDNVITLRTFSKCYGLAGFRVGYGFAHRKLIKNLLKVKLPFEPSIPAQIAALAAINDKKHLEATLNENYNGIKYLLNEFDKMNLRTIPTVTNFITIVFENKLKANNFLEKMLNNGVILRGLKSFGLPECVRITVGTMDENRYLVEVLNKIIKYI</sequence>
<dbReference type="AlphaFoldDB" id="A0A382Y8D8"/>
<evidence type="ECO:0000256" key="1">
    <source>
        <dbReference type="ARBA" id="ARBA00022576"/>
    </source>
</evidence>
<evidence type="ECO:0000256" key="3">
    <source>
        <dbReference type="ARBA" id="ARBA00022898"/>
    </source>
</evidence>
<dbReference type="InterPro" id="IPR015421">
    <property type="entry name" value="PyrdxlP-dep_Trfase_major"/>
</dbReference>
<dbReference type="SUPFAM" id="SSF53383">
    <property type="entry name" value="PLP-dependent transferases"/>
    <property type="match status" value="1"/>
</dbReference>
<feature type="non-terminal residue" evidence="5">
    <location>
        <position position="1"/>
    </location>
</feature>
<dbReference type="Pfam" id="PF00155">
    <property type="entry name" value="Aminotran_1_2"/>
    <property type="match status" value="1"/>
</dbReference>
<feature type="domain" description="Aminotransferase class I/classII large" evidence="4">
    <location>
        <begin position="2"/>
        <end position="196"/>
    </location>
</feature>
<dbReference type="GO" id="GO:0030170">
    <property type="term" value="F:pyridoxal phosphate binding"/>
    <property type="evidence" value="ECO:0007669"/>
    <property type="project" value="InterPro"/>
</dbReference>
<dbReference type="GO" id="GO:0008483">
    <property type="term" value="F:transaminase activity"/>
    <property type="evidence" value="ECO:0007669"/>
    <property type="project" value="UniProtKB-KW"/>
</dbReference>
<keyword evidence="3" id="KW-0663">Pyridoxal phosphate</keyword>
<keyword evidence="2" id="KW-0808">Transferase</keyword>
<dbReference type="PANTHER" id="PTHR43643:SF3">
    <property type="entry name" value="HISTIDINOL-PHOSPHATE AMINOTRANSFERASE"/>
    <property type="match status" value="1"/>
</dbReference>
<reference evidence="5" key="1">
    <citation type="submission" date="2018-05" db="EMBL/GenBank/DDBJ databases">
        <authorList>
            <person name="Lanie J.A."/>
            <person name="Ng W.-L."/>
            <person name="Kazmierczak K.M."/>
            <person name="Andrzejewski T.M."/>
            <person name="Davidsen T.M."/>
            <person name="Wayne K.J."/>
            <person name="Tettelin H."/>
            <person name="Glass J.I."/>
            <person name="Rusch D."/>
            <person name="Podicherti R."/>
            <person name="Tsui H.-C.T."/>
            <person name="Winkler M.E."/>
        </authorList>
    </citation>
    <scope>NUCLEOTIDE SEQUENCE</scope>
</reference>
<accession>A0A382Y8D8</accession>
<dbReference type="PANTHER" id="PTHR43643">
    <property type="entry name" value="HISTIDINOL-PHOSPHATE AMINOTRANSFERASE 2"/>
    <property type="match status" value="1"/>
</dbReference>
<evidence type="ECO:0000256" key="2">
    <source>
        <dbReference type="ARBA" id="ARBA00022679"/>
    </source>
</evidence>
<dbReference type="InterPro" id="IPR015424">
    <property type="entry name" value="PyrdxlP-dep_Trfase"/>
</dbReference>
<dbReference type="InterPro" id="IPR015422">
    <property type="entry name" value="PyrdxlP-dep_Trfase_small"/>
</dbReference>
<keyword evidence="1" id="KW-0032">Aminotransferase</keyword>
<proteinExistence type="predicted"/>